<sequence length="67" mass="7222">MNRHMHRHQASSSSAKDGQTLRSTLDLHPQPTHPNQPSLARLQSSPLSTSDRAVAAPLLSTETGTLP</sequence>
<name>A0A0P1BQW1_9BASI</name>
<feature type="region of interest" description="Disordered" evidence="1">
    <location>
        <begin position="1"/>
        <end position="67"/>
    </location>
</feature>
<protein>
    <submittedName>
        <fullName evidence="2">Uncharacterized protein</fullName>
    </submittedName>
</protein>
<dbReference type="AlphaFoldDB" id="A0A0P1BQW1"/>
<accession>A0A0P1BQW1</accession>
<feature type="compositionally biased region" description="Polar residues" evidence="1">
    <location>
        <begin position="33"/>
        <end position="51"/>
    </location>
</feature>
<keyword evidence="3" id="KW-1185">Reference proteome</keyword>
<dbReference type="EMBL" id="CCYA01000270">
    <property type="protein sequence ID" value="CEH18273.1"/>
    <property type="molecule type" value="Genomic_DNA"/>
</dbReference>
<evidence type="ECO:0000313" key="2">
    <source>
        <dbReference type="EMBL" id="CEH18273.1"/>
    </source>
</evidence>
<reference evidence="2 3" key="1">
    <citation type="submission" date="2014-09" db="EMBL/GenBank/DDBJ databases">
        <authorList>
            <person name="Magalhaes I.L.F."/>
            <person name="Oliveira U."/>
            <person name="Santos F.R."/>
            <person name="Vidigal T.H.D.A."/>
            <person name="Brescovit A.D."/>
            <person name="Santos A.J."/>
        </authorList>
    </citation>
    <scope>NUCLEOTIDE SEQUENCE [LARGE SCALE GENOMIC DNA]</scope>
</reference>
<proteinExistence type="predicted"/>
<evidence type="ECO:0000313" key="3">
    <source>
        <dbReference type="Proteomes" id="UP000054845"/>
    </source>
</evidence>
<dbReference type="Proteomes" id="UP000054845">
    <property type="component" value="Unassembled WGS sequence"/>
</dbReference>
<organism evidence="2 3">
    <name type="scientific">Ceraceosorus bombacis</name>
    <dbReference type="NCBI Taxonomy" id="401625"/>
    <lineage>
        <taxon>Eukaryota</taxon>
        <taxon>Fungi</taxon>
        <taxon>Dikarya</taxon>
        <taxon>Basidiomycota</taxon>
        <taxon>Ustilaginomycotina</taxon>
        <taxon>Exobasidiomycetes</taxon>
        <taxon>Ceraceosorales</taxon>
        <taxon>Ceraceosoraceae</taxon>
        <taxon>Ceraceosorus</taxon>
    </lineage>
</organism>
<feature type="compositionally biased region" description="Polar residues" evidence="1">
    <location>
        <begin position="10"/>
        <end position="23"/>
    </location>
</feature>
<evidence type="ECO:0000256" key="1">
    <source>
        <dbReference type="SAM" id="MobiDB-lite"/>
    </source>
</evidence>